<feature type="region of interest" description="Disordered" evidence="10">
    <location>
        <begin position="38"/>
        <end position="88"/>
    </location>
</feature>
<dbReference type="PROSITE" id="PS00028">
    <property type="entry name" value="ZINC_FINGER_C2H2_1"/>
    <property type="match status" value="3"/>
</dbReference>
<feature type="compositionally biased region" description="Basic residues" evidence="10">
    <location>
        <begin position="519"/>
        <end position="532"/>
    </location>
</feature>
<evidence type="ECO:0000256" key="4">
    <source>
        <dbReference type="ARBA" id="ARBA00022737"/>
    </source>
</evidence>
<dbReference type="GO" id="GO:0008270">
    <property type="term" value="F:zinc ion binding"/>
    <property type="evidence" value="ECO:0007669"/>
    <property type="project" value="UniProtKB-KW"/>
</dbReference>
<dbReference type="AlphaFoldDB" id="A0A401Q7Y1"/>
<dbReference type="InterPro" id="IPR056436">
    <property type="entry name" value="Znf-C2H2_ZIC1-5/GLI1-3-like"/>
</dbReference>
<evidence type="ECO:0000256" key="5">
    <source>
        <dbReference type="ARBA" id="ARBA00022771"/>
    </source>
</evidence>
<dbReference type="InterPro" id="IPR013087">
    <property type="entry name" value="Znf_C2H2_type"/>
</dbReference>
<dbReference type="InterPro" id="IPR043359">
    <property type="entry name" value="GLI-like"/>
</dbReference>
<comment type="similarity">
    <text evidence="2">Belongs to the GLI C2H2-type zinc-finger protein family.</text>
</comment>
<dbReference type="SUPFAM" id="SSF57667">
    <property type="entry name" value="beta-beta-alpha zinc fingers"/>
    <property type="match status" value="2"/>
</dbReference>
<dbReference type="InterPro" id="IPR036236">
    <property type="entry name" value="Znf_C2H2_sf"/>
</dbReference>
<dbReference type="Pfam" id="PF23561">
    <property type="entry name" value="zf-C2H2_15"/>
    <property type="match status" value="1"/>
</dbReference>
<gene>
    <name evidence="12" type="ORF">scyTo_0021848</name>
</gene>
<accession>A0A401Q7Y1</accession>
<keyword evidence="4" id="KW-0677">Repeat</keyword>
<dbReference type="PANTHER" id="PTHR45718:SF8">
    <property type="entry name" value="GLIS FAMILY ZINC FINGER 2"/>
    <property type="match status" value="1"/>
</dbReference>
<dbReference type="OrthoDB" id="654211at2759"/>
<dbReference type="SMART" id="SM00355">
    <property type="entry name" value="ZnF_C2H2"/>
    <property type="match status" value="5"/>
</dbReference>
<evidence type="ECO:0000256" key="2">
    <source>
        <dbReference type="ARBA" id="ARBA00010831"/>
    </source>
</evidence>
<dbReference type="Pfam" id="PF00096">
    <property type="entry name" value="zf-C2H2"/>
    <property type="match status" value="2"/>
</dbReference>
<keyword evidence="13" id="KW-1185">Reference proteome</keyword>
<dbReference type="InterPro" id="IPR041643">
    <property type="entry name" value="Znf_ZIC"/>
</dbReference>
<proteinExistence type="inferred from homology"/>
<feature type="non-terminal residue" evidence="12">
    <location>
        <position position="1"/>
    </location>
</feature>
<feature type="domain" description="C2H2-type" evidence="11">
    <location>
        <begin position="274"/>
        <end position="303"/>
    </location>
</feature>
<dbReference type="FunFam" id="3.30.160.60:FF:000041">
    <property type="entry name" value="Zinc finger protein ZIC 1"/>
    <property type="match status" value="1"/>
</dbReference>
<organism evidence="12 13">
    <name type="scientific">Scyliorhinus torazame</name>
    <name type="common">Cloudy catshark</name>
    <name type="synonym">Catulus torazame</name>
    <dbReference type="NCBI Taxonomy" id="75743"/>
    <lineage>
        <taxon>Eukaryota</taxon>
        <taxon>Metazoa</taxon>
        <taxon>Chordata</taxon>
        <taxon>Craniata</taxon>
        <taxon>Vertebrata</taxon>
        <taxon>Chondrichthyes</taxon>
        <taxon>Elasmobranchii</taxon>
        <taxon>Galeomorphii</taxon>
        <taxon>Galeoidea</taxon>
        <taxon>Carcharhiniformes</taxon>
        <taxon>Scyliorhinidae</taxon>
        <taxon>Scyliorhinus</taxon>
    </lineage>
</organism>
<dbReference type="PROSITE" id="PS50157">
    <property type="entry name" value="ZINC_FINGER_C2H2_2"/>
    <property type="match status" value="4"/>
</dbReference>
<dbReference type="GO" id="GO:0000978">
    <property type="term" value="F:RNA polymerase II cis-regulatory region sequence-specific DNA binding"/>
    <property type="evidence" value="ECO:0007669"/>
    <property type="project" value="TreeGrafter"/>
</dbReference>
<feature type="domain" description="C2H2-type" evidence="11">
    <location>
        <begin position="304"/>
        <end position="328"/>
    </location>
</feature>
<feature type="region of interest" description="Disordered" evidence="10">
    <location>
        <begin position="507"/>
        <end position="545"/>
    </location>
</feature>
<evidence type="ECO:0000256" key="7">
    <source>
        <dbReference type="ARBA" id="ARBA00023125"/>
    </source>
</evidence>
<feature type="region of interest" description="Disordered" evidence="10">
    <location>
        <begin position="432"/>
        <end position="467"/>
    </location>
</feature>
<feature type="compositionally biased region" description="Polar residues" evidence="10">
    <location>
        <begin position="362"/>
        <end position="374"/>
    </location>
</feature>
<evidence type="ECO:0000256" key="8">
    <source>
        <dbReference type="ARBA" id="ARBA00023242"/>
    </source>
</evidence>
<evidence type="ECO:0000256" key="3">
    <source>
        <dbReference type="ARBA" id="ARBA00022723"/>
    </source>
</evidence>
<dbReference type="FunFam" id="3.30.160.60:FF:000035">
    <property type="entry name" value="Zinc finger protein ZIC 1"/>
    <property type="match status" value="1"/>
</dbReference>
<keyword evidence="6" id="KW-0862">Zinc</keyword>
<dbReference type="GO" id="GO:0000981">
    <property type="term" value="F:DNA-binding transcription factor activity, RNA polymerase II-specific"/>
    <property type="evidence" value="ECO:0007669"/>
    <property type="project" value="TreeGrafter"/>
</dbReference>
<keyword evidence="5 9" id="KW-0863">Zinc-finger</keyword>
<evidence type="ECO:0000256" key="1">
    <source>
        <dbReference type="ARBA" id="ARBA00004123"/>
    </source>
</evidence>
<feature type="region of interest" description="Disordered" evidence="10">
    <location>
        <begin position="570"/>
        <end position="595"/>
    </location>
</feature>
<sequence>LKLSPPHTVCSGCPGSAVTPCVSYPAPYHSFSGFRGHSVAGSRDQHPASSMPSLSDQHPATGCHHGLLLPPTRGYPERGSQAESGEHPFTPRLCGQSFGSPSSPRAVGARGSAAELIGRSRHYSQVTASRSDHYVKSLLQSYNPINLNVSQGGAGSFFRYLKQPIKRELMCKWIDQERAGRSCCSQSFDSLQQLVAHLTVQHIGGTDTLIHVCYWDKCPREGKAFKAKYKLINHVRVHTGEKPFPCPYPGCQKVFARSENLKIHKRTHTGEKPFKCEFEGCDRRFANSSDRKKHSHVHTSDKPYICKMKECDKSYTHPSSLRKHMKMHCKPSLSLSYQHEPLTGISYSDTESDLSPGDPMSSRPNAPSCPSHSNRPGDESVAPPPFKVAAMSLSSPQNTLDLSIITRAGMSLAPLSSARPEGRMVPMPAGRSAVPPAQLASVRPGPPPEAKPGAVVSKLPSSLSAAPTEPRLDALSLTRPSGAAPSAWPGARVNGVTLLAPIRLLPAPSQRPQGGFNPLHRKRLPTTRRPSHPSRAGVGQLSPPCRTPAAPGGLLNAWYTCHRRYSSNVSRAPSHACPAGEQEEQSAKVMKYAEK</sequence>
<comment type="subcellular location">
    <subcellularLocation>
        <location evidence="1">Nucleus</location>
    </subcellularLocation>
</comment>
<dbReference type="PANTHER" id="PTHR45718">
    <property type="entry name" value="TRANSCRIPTIONAL ACTIVATOR CUBITUS INTERRUPTUS"/>
    <property type="match status" value="1"/>
</dbReference>
<dbReference type="Gene3D" id="3.30.160.60">
    <property type="entry name" value="Classic Zinc Finger"/>
    <property type="match status" value="4"/>
</dbReference>
<evidence type="ECO:0000313" key="12">
    <source>
        <dbReference type="EMBL" id="GCB81494.1"/>
    </source>
</evidence>
<dbReference type="Pfam" id="PF18366">
    <property type="entry name" value="zf_ZIC"/>
    <property type="match status" value="1"/>
</dbReference>
<keyword evidence="7" id="KW-0238">DNA-binding</keyword>
<dbReference type="GO" id="GO:0005634">
    <property type="term" value="C:nucleus"/>
    <property type="evidence" value="ECO:0007669"/>
    <property type="project" value="UniProtKB-SubCell"/>
</dbReference>
<evidence type="ECO:0000256" key="6">
    <source>
        <dbReference type="ARBA" id="ARBA00022833"/>
    </source>
</evidence>
<protein>
    <recommendedName>
        <fullName evidence="11">C2H2-type domain-containing protein</fullName>
    </recommendedName>
</protein>
<dbReference type="EMBL" id="BFAA01020228">
    <property type="protein sequence ID" value="GCB81494.1"/>
    <property type="molecule type" value="Genomic_DNA"/>
</dbReference>
<feature type="compositionally biased region" description="Polar residues" evidence="10">
    <location>
        <begin position="47"/>
        <end position="58"/>
    </location>
</feature>
<feature type="region of interest" description="Disordered" evidence="10">
    <location>
        <begin position="344"/>
        <end position="385"/>
    </location>
</feature>
<dbReference type="OMA" id="LNAWYTC"/>
<reference evidence="12 13" key="1">
    <citation type="journal article" date="2018" name="Nat. Ecol. Evol.">
        <title>Shark genomes provide insights into elasmobranch evolution and the origin of vertebrates.</title>
        <authorList>
            <person name="Hara Y"/>
            <person name="Yamaguchi K"/>
            <person name="Onimaru K"/>
            <person name="Kadota M"/>
            <person name="Koyanagi M"/>
            <person name="Keeley SD"/>
            <person name="Tatsumi K"/>
            <person name="Tanaka K"/>
            <person name="Motone F"/>
            <person name="Kageyama Y"/>
            <person name="Nozu R"/>
            <person name="Adachi N"/>
            <person name="Nishimura O"/>
            <person name="Nakagawa R"/>
            <person name="Tanegashima C"/>
            <person name="Kiyatake I"/>
            <person name="Matsumoto R"/>
            <person name="Murakumo K"/>
            <person name="Nishida K"/>
            <person name="Terakita A"/>
            <person name="Kuratani S"/>
            <person name="Sato K"/>
            <person name="Hyodo S Kuraku.S."/>
        </authorList>
    </citation>
    <scope>NUCLEOTIDE SEQUENCE [LARGE SCALE GENOMIC DNA]</scope>
</reference>
<name>A0A401Q7Y1_SCYTO</name>
<comment type="caution">
    <text evidence="12">The sequence shown here is derived from an EMBL/GenBank/DDBJ whole genome shotgun (WGS) entry which is preliminary data.</text>
</comment>
<evidence type="ECO:0000259" key="11">
    <source>
        <dbReference type="PROSITE" id="PS50157"/>
    </source>
</evidence>
<dbReference type="Proteomes" id="UP000288216">
    <property type="component" value="Unassembled WGS sequence"/>
</dbReference>
<dbReference type="STRING" id="75743.A0A401Q7Y1"/>
<evidence type="ECO:0000256" key="9">
    <source>
        <dbReference type="PROSITE-ProRule" id="PRU00042"/>
    </source>
</evidence>
<feature type="domain" description="C2H2-type" evidence="11">
    <location>
        <begin position="216"/>
        <end position="243"/>
    </location>
</feature>
<evidence type="ECO:0000256" key="10">
    <source>
        <dbReference type="SAM" id="MobiDB-lite"/>
    </source>
</evidence>
<keyword evidence="3" id="KW-0479">Metal-binding</keyword>
<evidence type="ECO:0000313" key="13">
    <source>
        <dbReference type="Proteomes" id="UP000288216"/>
    </source>
</evidence>
<dbReference type="FunFam" id="3.30.160.60:FF:001330">
    <property type="entry name" value="Zinc finger protein ZIC 4"/>
    <property type="match status" value="1"/>
</dbReference>
<feature type="domain" description="C2H2-type" evidence="11">
    <location>
        <begin position="244"/>
        <end position="273"/>
    </location>
</feature>
<keyword evidence="8" id="KW-0539">Nucleus</keyword>